<reference evidence="8" key="1">
    <citation type="submission" date="2023-06" db="EMBL/GenBank/DDBJ databases">
        <authorList>
            <person name="Noh H."/>
        </authorList>
    </citation>
    <scope>NUCLEOTIDE SEQUENCE</scope>
    <source>
        <strain evidence="8">DUCC20226</strain>
    </source>
</reference>
<feature type="transmembrane region" description="Helical" evidence="6">
    <location>
        <begin position="217"/>
        <end position="240"/>
    </location>
</feature>
<evidence type="ECO:0000256" key="5">
    <source>
        <dbReference type="SAM" id="MobiDB-lite"/>
    </source>
</evidence>
<dbReference type="PANTHER" id="PTHR23502">
    <property type="entry name" value="MAJOR FACILITATOR SUPERFAMILY"/>
    <property type="match status" value="1"/>
</dbReference>
<feature type="transmembrane region" description="Helical" evidence="6">
    <location>
        <begin position="162"/>
        <end position="183"/>
    </location>
</feature>
<organism evidence="8 9">
    <name type="scientific">Phomopsis amygdali</name>
    <name type="common">Fusicoccum amygdali</name>
    <dbReference type="NCBI Taxonomy" id="1214568"/>
    <lineage>
        <taxon>Eukaryota</taxon>
        <taxon>Fungi</taxon>
        <taxon>Dikarya</taxon>
        <taxon>Ascomycota</taxon>
        <taxon>Pezizomycotina</taxon>
        <taxon>Sordariomycetes</taxon>
        <taxon>Sordariomycetidae</taxon>
        <taxon>Diaporthales</taxon>
        <taxon>Diaporthaceae</taxon>
        <taxon>Diaporthe</taxon>
    </lineage>
</organism>
<keyword evidence="3 6" id="KW-1133">Transmembrane helix</keyword>
<dbReference type="Pfam" id="PF07690">
    <property type="entry name" value="MFS_1"/>
    <property type="match status" value="1"/>
</dbReference>
<dbReference type="Gene3D" id="1.20.1250.20">
    <property type="entry name" value="MFS general substrate transporter like domains"/>
    <property type="match status" value="1"/>
</dbReference>
<dbReference type="EMBL" id="JAUJFL010000007">
    <property type="protein sequence ID" value="KAK2599694.1"/>
    <property type="molecule type" value="Genomic_DNA"/>
</dbReference>
<gene>
    <name evidence="8" type="ORF">N8I77_011427</name>
</gene>
<evidence type="ECO:0000256" key="2">
    <source>
        <dbReference type="ARBA" id="ARBA00022692"/>
    </source>
</evidence>
<feature type="transmembrane region" description="Helical" evidence="6">
    <location>
        <begin position="332"/>
        <end position="357"/>
    </location>
</feature>
<feature type="transmembrane region" description="Helical" evidence="6">
    <location>
        <begin position="108"/>
        <end position="127"/>
    </location>
</feature>
<feature type="transmembrane region" description="Helical" evidence="6">
    <location>
        <begin position="290"/>
        <end position="312"/>
    </location>
</feature>
<evidence type="ECO:0000313" key="8">
    <source>
        <dbReference type="EMBL" id="KAK2599694.1"/>
    </source>
</evidence>
<feature type="transmembrane region" description="Helical" evidence="6">
    <location>
        <begin position="190"/>
        <end position="211"/>
    </location>
</feature>
<dbReference type="InterPro" id="IPR020846">
    <property type="entry name" value="MFS_dom"/>
</dbReference>
<feature type="transmembrane region" description="Helical" evidence="6">
    <location>
        <begin position="134"/>
        <end position="156"/>
    </location>
</feature>
<evidence type="ECO:0000256" key="1">
    <source>
        <dbReference type="ARBA" id="ARBA00004141"/>
    </source>
</evidence>
<protein>
    <recommendedName>
        <fullName evidence="7">Major facilitator superfamily (MFS) profile domain-containing protein</fullName>
    </recommendedName>
</protein>
<comment type="caution">
    <text evidence="8">The sequence shown here is derived from an EMBL/GenBank/DDBJ whole genome shotgun (WGS) entry which is preliminary data.</text>
</comment>
<feature type="compositionally biased region" description="Basic and acidic residues" evidence="5">
    <location>
        <begin position="1"/>
        <end position="16"/>
    </location>
</feature>
<dbReference type="PANTHER" id="PTHR23502:SF181">
    <property type="entry name" value="MAJOR FACILITATOR SUPERFAMILY (MFS) PROFILE DOMAIN-CONTAINING PROTEIN"/>
    <property type="match status" value="1"/>
</dbReference>
<evidence type="ECO:0000256" key="6">
    <source>
        <dbReference type="SAM" id="Phobius"/>
    </source>
</evidence>
<comment type="subcellular location">
    <subcellularLocation>
        <location evidence="1">Membrane</location>
        <topology evidence="1">Multi-pass membrane protein</topology>
    </subcellularLocation>
</comment>
<sequence length="509" mass="56098">MASPNHKVEDGHHVPPDGKGTFELNEDGKSPVPALKLDKHGLPLVPQPSNHKDDPLNWSPAWKLAVLLQISLLALIGPMAAAVINPAFVPLGKAFGISPVAASYELTMYIIFAGVGPLLIVPFANVYGRRPIYLGGNLLAAIANLVAGNCSTWGGLLATRAFSGIGAGSTVAIGAATICDLYFLHQRGFFMGIFTFFLTNGPHLAPLIGGFTAQNLGWRYCFTIPSYIQFALFAITLFCLPETLYSRQTEAEPTEYHESSYRDLLLFRPKHPSRKLRLVDFTRPFTMLKYVCVLLPALYYMTAFSFGTVLFASTGSVVFRTFYHFNLVQTGLILSIPLLIGSLIGEANAGWFVDFLIYKHSQRHDGRRPPEPRLDALWLALLLPIGTIIQGVCISHSATTSWVGNAFGMGIANFGLQVSTTVVYSYTTDCYKPQSAEISSILNLFRSIFSAFVSFYAIPLGEMIQFQYAWLVFAFLTFAFILPVGMLRLNGEKIRATNWQKPPTFHNDL</sequence>
<feature type="transmembrane region" description="Helical" evidence="6">
    <location>
        <begin position="377"/>
        <end position="398"/>
    </location>
</feature>
<feature type="transmembrane region" description="Helical" evidence="6">
    <location>
        <begin position="438"/>
        <end position="458"/>
    </location>
</feature>
<feature type="transmembrane region" description="Helical" evidence="6">
    <location>
        <begin position="470"/>
        <end position="489"/>
    </location>
</feature>
<keyword evidence="4 6" id="KW-0472">Membrane</keyword>
<dbReference type="InterPro" id="IPR036259">
    <property type="entry name" value="MFS_trans_sf"/>
</dbReference>
<proteinExistence type="predicted"/>
<keyword evidence="9" id="KW-1185">Reference proteome</keyword>
<dbReference type="GO" id="GO:0005886">
    <property type="term" value="C:plasma membrane"/>
    <property type="evidence" value="ECO:0007669"/>
    <property type="project" value="TreeGrafter"/>
</dbReference>
<dbReference type="PROSITE" id="PS50850">
    <property type="entry name" value="MFS"/>
    <property type="match status" value="1"/>
</dbReference>
<feature type="domain" description="Major facilitator superfamily (MFS) profile" evidence="7">
    <location>
        <begin position="66"/>
        <end position="492"/>
    </location>
</feature>
<evidence type="ECO:0000256" key="3">
    <source>
        <dbReference type="ARBA" id="ARBA00022989"/>
    </source>
</evidence>
<dbReference type="AlphaFoldDB" id="A0AAD9S5E1"/>
<accession>A0AAD9S5E1</accession>
<evidence type="ECO:0000259" key="7">
    <source>
        <dbReference type="PROSITE" id="PS50850"/>
    </source>
</evidence>
<dbReference type="SUPFAM" id="SSF103473">
    <property type="entry name" value="MFS general substrate transporter"/>
    <property type="match status" value="1"/>
</dbReference>
<name>A0AAD9S5E1_PHOAM</name>
<dbReference type="GO" id="GO:0022857">
    <property type="term" value="F:transmembrane transporter activity"/>
    <property type="evidence" value="ECO:0007669"/>
    <property type="project" value="InterPro"/>
</dbReference>
<feature type="transmembrane region" description="Helical" evidence="6">
    <location>
        <begin position="64"/>
        <end position="88"/>
    </location>
</feature>
<dbReference type="Proteomes" id="UP001265746">
    <property type="component" value="Unassembled WGS sequence"/>
</dbReference>
<keyword evidence="2 6" id="KW-0812">Transmembrane</keyword>
<feature type="transmembrane region" description="Helical" evidence="6">
    <location>
        <begin position="404"/>
        <end position="426"/>
    </location>
</feature>
<evidence type="ECO:0000313" key="9">
    <source>
        <dbReference type="Proteomes" id="UP001265746"/>
    </source>
</evidence>
<feature type="region of interest" description="Disordered" evidence="5">
    <location>
        <begin position="1"/>
        <end position="25"/>
    </location>
</feature>
<dbReference type="InterPro" id="IPR011701">
    <property type="entry name" value="MFS"/>
</dbReference>
<evidence type="ECO:0000256" key="4">
    <source>
        <dbReference type="ARBA" id="ARBA00023136"/>
    </source>
</evidence>